<dbReference type="PANTHER" id="PTHR46409:SF1">
    <property type="entry name" value="HTH PSQ-TYPE DOMAIN-CONTAINING PROTEIN"/>
    <property type="match status" value="1"/>
</dbReference>
<dbReference type="PANTHER" id="PTHR46409">
    <property type="entry name" value="HTH PSQ-TYPE DOMAIN-CONTAINING PROTEIN"/>
    <property type="match status" value="1"/>
</dbReference>
<accession>A0A4Y2RUF0</accession>
<dbReference type="Proteomes" id="UP000499080">
    <property type="component" value="Unassembled WGS sequence"/>
</dbReference>
<comment type="caution">
    <text evidence="1">The sequence shown here is derived from an EMBL/GenBank/DDBJ whole genome shotgun (WGS) entry which is preliminary data.</text>
</comment>
<keyword evidence="2" id="KW-1185">Reference proteome</keyword>
<reference evidence="1 2" key="1">
    <citation type="journal article" date="2019" name="Sci. Rep.">
        <title>Orb-weaving spider Araneus ventricosus genome elucidates the spidroin gene catalogue.</title>
        <authorList>
            <person name="Kono N."/>
            <person name="Nakamura H."/>
            <person name="Ohtoshi R."/>
            <person name="Moran D.A.P."/>
            <person name="Shinohara A."/>
            <person name="Yoshida Y."/>
            <person name="Fujiwara M."/>
            <person name="Mori M."/>
            <person name="Tomita M."/>
            <person name="Arakawa K."/>
        </authorList>
    </citation>
    <scope>NUCLEOTIDE SEQUENCE [LARGE SCALE GENOMIC DNA]</scope>
</reference>
<proteinExistence type="predicted"/>
<sequence length="142" mass="16000">MLADDRNHIRESALRRILKARKVKWSAATTNIAPNIIRMFILTAFGICAMDYMDLIKWENVTEPPLTERFSGHMLAEEIVKPAIIMVAILPTIKGFPCHTQATERIVKVVMEAAAAVCGPSRRDGFYKKSPEITNSSFQHKT</sequence>
<dbReference type="OrthoDB" id="8023395at2759"/>
<evidence type="ECO:0000313" key="1">
    <source>
        <dbReference type="EMBL" id="GBN79351.1"/>
    </source>
</evidence>
<gene>
    <name evidence="1" type="ORF">AVEN_145170_1</name>
</gene>
<dbReference type="AlphaFoldDB" id="A0A4Y2RUF0"/>
<protein>
    <submittedName>
        <fullName evidence="1">Uncharacterized protein</fullName>
    </submittedName>
</protein>
<name>A0A4Y2RUF0_ARAVE</name>
<dbReference type="EMBL" id="BGPR01018508">
    <property type="protein sequence ID" value="GBN79351.1"/>
    <property type="molecule type" value="Genomic_DNA"/>
</dbReference>
<organism evidence="1 2">
    <name type="scientific">Araneus ventricosus</name>
    <name type="common">Orbweaver spider</name>
    <name type="synonym">Epeira ventricosa</name>
    <dbReference type="NCBI Taxonomy" id="182803"/>
    <lineage>
        <taxon>Eukaryota</taxon>
        <taxon>Metazoa</taxon>
        <taxon>Ecdysozoa</taxon>
        <taxon>Arthropoda</taxon>
        <taxon>Chelicerata</taxon>
        <taxon>Arachnida</taxon>
        <taxon>Araneae</taxon>
        <taxon>Araneomorphae</taxon>
        <taxon>Entelegynae</taxon>
        <taxon>Araneoidea</taxon>
        <taxon>Araneidae</taxon>
        <taxon>Araneus</taxon>
    </lineage>
</organism>
<evidence type="ECO:0000313" key="2">
    <source>
        <dbReference type="Proteomes" id="UP000499080"/>
    </source>
</evidence>